<dbReference type="Proteomes" id="UP001154282">
    <property type="component" value="Unassembled WGS sequence"/>
</dbReference>
<dbReference type="NCBIfam" id="TIGR00756">
    <property type="entry name" value="PPR"/>
    <property type="match status" value="2"/>
</dbReference>
<reference evidence="3" key="1">
    <citation type="submission" date="2022-08" db="EMBL/GenBank/DDBJ databases">
        <authorList>
            <person name="Gutierrez-Valencia J."/>
        </authorList>
    </citation>
    <scope>NUCLEOTIDE SEQUENCE</scope>
</reference>
<dbReference type="GO" id="GO:0003723">
    <property type="term" value="F:RNA binding"/>
    <property type="evidence" value="ECO:0007669"/>
    <property type="project" value="InterPro"/>
</dbReference>
<evidence type="ECO:0000256" key="1">
    <source>
        <dbReference type="ARBA" id="ARBA00022737"/>
    </source>
</evidence>
<feature type="repeat" description="PPR" evidence="2">
    <location>
        <begin position="463"/>
        <end position="497"/>
    </location>
</feature>
<feature type="repeat" description="PPR" evidence="2">
    <location>
        <begin position="91"/>
        <end position="122"/>
    </location>
</feature>
<dbReference type="Pfam" id="PF20431">
    <property type="entry name" value="E_motif"/>
    <property type="match status" value="1"/>
</dbReference>
<accession>A0AAV0R4Y0</accession>
<dbReference type="GO" id="GO:0009451">
    <property type="term" value="P:RNA modification"/>
    <property type="evidence" value="ECO:0007669"/>
    <property type="project" value="InterPro"/>
</dbReference>
<dbReference type="EMBL" id="CAMGYJ010000010">
    <property type="protein sequence ID" value="CAI0552365.1"/>
    <property type="molecule type" value="Genomic_DNA"/>
</dbReference>
<evidence type="ECO:0000313" key="4">
    <source>
        <dbReference type="Proteomes" id="UP001154282"/>
    </source>
</evidence>
<evidence type="ECO:0000256" key="2">
    <source>
        <dbReference type="PROSITE-ProRule" id="PRU00708"/>
    </source>
</evidence>
<proteinExistence type="predicted"/>
<evidence type="ECO:0000313" key="3">
    <source>
        <dbReference type="EMBL" id="CAI0552365.1"/>
    </source>
</evidence>
<dbReference type="Pfam" id="PF01535">
    <property type="entry name" value="PPR"/>
    <property type="match status" value="6"/>
</dbReference>
<dbReference type="Pfam" id="PF13041">
    <property type="entry name" value="PPR_2"/>
    <property type="match status" value="2"/>
</dbReference>
<dbReference type="InterPro" id="IPR046848">
    <property type="entry name" value="E_motif"/>
</dbReference>
<dbReference type="InterPro" id="IPR011990">
    <property type="entry name" value="TPR-like_helical_dom_sf"/>
</dbReference>
<dbReference type="FunFam" id="1.25.40.10:FF:000090">
    <property type="entry name" value="Pentatricopeptide repeat-containing protein, chloroplastic"/>
    <property type="match status" value="1"/>
</dbReference>
<protein>
    <submittedName>
        <fullName evidence="3">Uncharacterized protein</fullName>
    </submittedName>
</protein>
<comment type="caution">
    <text evidence="3">The sequence shown here is derived from an EMBL/GenBank/DDBJ whole genome shotgun (WGS) entry which is preliminary data.</text>
</comment>
<gene>
    <name evidence="3" type="ORF">LITE_LOCUS46391</name>
</gene>
<dbReference type="PROSITE" id="PS51375">
    <property type="entry name" value="PPR"/>
    <property type="match status" value="4"/>
</dbReference>
<name>A0AAV0R4Y0_9ROSI</name>
<sequence>MKWKGPNSSKFIHYLTAHCRAVKAGFPLPVLICNQLIHLYSNHGLIRNAQKLFDEMPRRNLFSWNTIISAHVKCRDLARGRALFDSAPERDSVTYNSLLSGYVRFGGFESLAVDLFADMWSRPDEVGVDEVTLTTMINMCAKSFMICFGKQLHCHMVKTGNDLSGFAASSLIDMYSKSGCFEEAWKVFEGCEEDVIDSVTKNTLVAACCRHGEMEMADTVFTMENELNDTVSWNTLIWGYVQTGHPEEIFKLVVRMRERGIEYDEHTFASLLITCSRLRNLKIGKEIHAWVLKNGCLTNPFVHDGIVDVYCKCGKMNYAESLHFGSGTTSPFSITSMVTGYSLQANMVQARKLFDSLIEKNAIAWTSLFSGYVKTQQCGAVFDLLTEFREKEATGPDRLILVSVLGACALQASLLSGKQVHAFALRTGTEVDAKMICAVVDMYLKCGCLGYAEKLFLEVKEKDLVMYNVMMAGYAHHGHADEAIELFQYMVNKGIKPDAVTFVALLSACRHCGLVELGEEFFASMTATHDILPDSDHYACMIDLYGRANRLKEAASFMERIPKEEKRSGVVLGAFLNACKINKNVLLAREVEKTMLELGMDTGGGRYVQLANVYATEGNWGEMQRVRKEMKEKETRKFAGCSWVNIADTTHVFTSGDSTHPKAQSIFTTLDSLTAELGKSTMNPY</sequence>
<organism evidence="3 4">
    <name type="scientific">Linum tenue</name>
    <dbReference type="NCBI Taxonomy" id="586396"/>
    <lineage>
        <taxon>Eukaryota</taxon>
        <taxon>Viridiplantae</taxon>
        <taxon>Streptophyta</taxon>
        <taxon>Embryophyta</taxon>
        <taxon>Tracheophyta</taxon>
        <taxon>Spermatophyta</taxon>
        <taxon>Magnoliopsida</taxon>
        <taxon>eudicotyledons</taxon>
        <taxon>Gunneridae</taxon>
        <taxon>Pentapetalae</taxon>
        <taxon>rosids</taxon>
        <taxon>fabids</taxon>
        <taxon>Malpighiales</taxon>
        <taxon>Linaceae</taxon>
        <taxon>Linum</taxon>
    </lineage>
</organism>
<feature type="repeat" description="PPR" evidence="2">
    <location>
        <begin position="29"/>
        <end position="63"/>
    </location>
</feature>
<dbReference type="PANTHER" id="PTHR47926">
    <property type="entry name" value="PENTATRICOPEPTIDE REPEAT-CONTAINING PROTEIN"/>
    <property type="match status" value="1"/>
</dbReference>
<dbReference type="InterPro" id="IPR002885">
    <property type="entry name" value="PPR_rpt"/>
</dbReference>
<dbReference type="PANTHER" id="PTHR47926:SF387">
    <property type="entry name" value="PENTATRICOPEPTIDE REPEAT-CONTAINING PROTEIN"/>
    <property type="match status" value="1"/>
</dbReference>
<keyword evidence="1" id="KW-0677">Repeat</keyword>
<dbReference type="Gene3D" id="1.25.40.10">
    <property type="entry name" value="Tetratricopeptide repeat domain"/>
    <property type="match status" value="6"/>
</dbReference>
<keyword evidence="4" id="KW-1185">Reference proteome</keyword>
<dbReference type="AlphaFoldDB" id="A0AAV0R4Y0"/>
<feature type="repeat" description="PPR" evidence="2">
    <location>
        <begin position="229"/>
        <end position="263"/>
    </location>
</feature>
<dbReference type="InterPro" id="IPR046960">
    <property type="entry name" value="PPR_At4g14850-like_plant"/>
</dbReference>